<dbReference type="STRING" id="270498.CHK_0711"/>
<evidence type="ECO:0000313" key="1">
    <source>
        <dbReference type="EMBL" id="KKI51787.1"/>
    </source>
</evidence>
<evidence type="ECO:0000313" key="2">
    <source>
        <dbReference type="Proteomes" id="UP000034076"/>
    </source>
</evidence>
<comment type="caution">
    <text evidence="1">The sequence shown here is derived from an EMBL/GenBank/DDBJ whole genome shotgun (WGS) entry which is preliminary data.</text>
</comment>
<dbReference type="RefSeq" id="WP_160295583.1">
    <property type="nucleotide sequence ID" value="NZ_LAYJ01000065.1"/>
</dbReference>
<dbReference type="EMBL" id="LAYJ01000065">
    <property type="protein sequence ID" value="KKI51787.1"/>
    <property type="molecule type" value="Genomic_DNA"/>
</dbReference>
<sequence>MGKKGKVTIDVKIKPDLEIKLGRLSDLSGVSVSKIIAVLLAMQIIEQEAQP</sequence>
<accession>A0A0M2NMZ1</accession>
<organism evidence="1 2">
    <name type="scientific">Christensenella hongkongensis</name>
    <dbReference type="NCBI Taxonomy" id="270498"/>
    <lineage>
        <taxon>Bacteria</taxon>
        <taxon>Bacillati</taxon>
        <taxon>Bacillota</taxon>
        <taxon>Clostridia</taxon>
        <taxon>Christensenellales</taxon>
        <taxon>Christensenellaceae</taxon>
        <taxon>Christensenella</taxon>
    </lineage>
</organism>
<dbReference type="AlphaFoldDB" id="A0A0M2NMZ1"/>
<reference evidence="1 2" key="1">
    <citation type="submission" date="2015-04" db="EMBL/GenBank/DDBJ databases">
        <title>Draft genome sequence of bacteremic isolate Catabacter hongkongensis type strain HKU16T.</title>
        <authorList>
            <person name="Lau S.K."/>
            <person name="Teng J.L."/>
            <person name="Huang Y."/>
            <person name="Curreem S.O."/>
            <person name="Tsui S.K."/>
            <person name="Woo P.C."/>
        </authorList>
    </citation>
    <scope>NUCLEOTIDE SEQUENCE [LARGE SCALE GENOMIC DNA]</scope>
    <source>
        <strain evidence="1 2">HKU16</strain>
    </source>
</reference>
<gene>
    <name evidence="1" type="ORF">CHK_0711</name>
</gene>
<evidence type="ECO:0008006" key="3">
    <source>
        <dbReference type="Google" id="ProtNLM"/>
    </source>
</evidence>
<protein>
    <recommendedName>
        <fullName evidence="3">CopG family transcriptional regulator</fullName>
    </recommendedName>
</protein>
<keyword evidence="2" id="KW-1185">Reference proteome</keyword>
<proteinExistence type="predicted"/>
<dbReference type="Proteomes" id="UP000034076">
    <property type="component" value="Unassembled WGS sequence"/>
</dbReference>
<name>A0A0M2NMZ1_9FIRM</name>